<keyword evidence="1" id="KW-0472">Membrane</keyword>
<keyword evidence="1" id="KW-0812">Transmembrane</keyword>
<feature type="domain" description="Nose resistant-to-fluoxetine protein N-terminal" evidence="3">
    <location>
        <begin position="132"/>
        <end position="258"/>
    </location>
</feature>
<dbReference type="OrthoDB" id="10006435at2759"/>
<reference evidence="4" key="1">
    <citation type="submission" date="2021-12" db="EMBL/GenBank/DDBJ databases">
        <authorList>
            <person name="King R."/>
        </authorList>
    </citation>
    <scope>NUCLEOTIDE SEQUENCE</scope>
</reference>
<feature type="transmembrane region" description="Helical" evidence="1">
    <location>
        <begin position="415"/>
        <end position="440"/>
    </location>
</feature>
<dbReference type="Pfam" id="PF20146">
    <property type="entry name" value="NRF"/>
    <property type="match status" value="1"/>
</dbReference>
<feature type="transmembrane region" description="Helical" evidence="1">
    <location>
        <begin position="342"/>
        <end position="363"/>
    </location>
</feature>
<evidence type="ECO:0000259" key="3">
    <source>
        <dbReference type="SMART" id="SM00703"/>
    </source>
</evidence>
<dbReference type="Pfam" id="PF01757">
    <property type="entry name" value="Acyl_transf_3"/>
    <property type="match status" value="1"/>
</dbReference>
<dbReference type="InterPro" id="IPR052728">
    <property type="entry name" value="O2_lipid_transport_reg"/>
</dbReference>
<dbReference type="InterPro" id="IPR006621">
    <property type="entry name" value="Nose-resist-to-fluoxetine_N"/>
</dbReference>
<evidence type="ECO:0000256" key="2">
    <source>
        <dbReference type="SAM" id="SignalP"/>
    </source>
</evidence>
<accession>A0A9N9R8J4</accession>
<reference evidence="4" key="2">
    <citation type="submission" date="2022-10" db="EMBL/GenBank/DDBJ databases">
        <authorList>
            <consortium name="ENA_rothamsted_submissions"/>
            <consortium name="culmorum"/>
            <person name="King R."/>
        </authorList>
    </citation>
    <scope>NUCLEOTIDE SEQUENCE</scope>
</reference>
<feature type="transmembrane region" description="Helical" evidence="1">
    <location>
        <begin position="597"/>
        <end position="618"/>
    </location>
</feature>
<gene>
    <name evidence="4" type="ORF">DIATSA_LOCUS9382</name>
</gene>
<evidence type="ECO:0000313" key="4">
    <source>
        <dbReference type="EMBL" id="CAG9791792.1"/>
    </source>
</evidence>
<evidence type="ECO:0000256" key="1">
    <source>
        <dbReference type="SAM" id="Phobius"/>
    </source>
</evidence>
<feature type="transmembrane region" description="Helical" evidence="1">
    <location>
        <begin position="701"/>
        <end position="726"/>
    </location>
</feature>
<dbReference type="Proteomes" id="UP001153714">
    <property type="component" value="Chromosome 4"/>
</dbReference>
<sequence length="769" mass="86842">MFRVAAFTIVCAFAAAQSNFTNVDKNLLRKLSTLVNANKTIDRRTLLAFNKTFSDELAAKLGSLVDLDKLNIKNKSADNKTDDDTEPYDVYEMPGRTKPSIAHVEESPDYASSVVLASDLLSLTSAVSNIKEEECRKQGLKFLDGLLENKRWALKMFDASSKSPQGLLFGSSYHLGNFDECVDTKSKEDGVDIEGQYCLATIRWPQAENQKVRTGRGETLRWAVCVPNACDARSVQDFVSGVISRTVGNTTTVAVTSRDCFAREPLTVSTKDMVYLAVILFFVAIFLMSTLYEVYSLSCGSNKQTITHELIIAFSAIHNIKKIISTKQNTSLGLECIAGIKALAMIFILAGHSSLFVGAGPVMDASGWDNLIRSPLLSLITNSMLLVDTFLMISAFLFCRLLLIELDKKGGKLNVLPILIFRYIRLTPAYLAVLFFYMTWFPKIGEGPLWKDKILLEKERCEKSWWTNILYVNNYVDTENMCMFQSWYLSVDTQLFFLAPIFIYSLWRWRRVGPSILGVTLFIGTIVPAIITYKDNLDPTLLVYAKELYDIISNYYFNVAYIKTHMKMPSYFLGLLTGYLLHRIQKENYELSRTVKTLGWIVSVILGSMTIFTVSIFYQDWYIYNRIESAAYTSLPRLAWGLSNGWLIIACATGNGGIMTKLFTWKFLVPFSRLTYCAYLVNGIVELFAVGQLRHPLHVDIVNMTFTCVAHIIITFTLGMLLCIIFESPIHGIEKVLLRMFAQPVLSDNAVKNKSTESFRNSRQSRLES</sequence>
<dbReference type="GO" id="GO:0016747">
    <property type="term" value="F:acyltransferase activity, transferring groups other than amino-acyl groups"/>
    <property type="evidence" value="ECO:0007669"/>
    <property type="project" value="InterPro"/>
</dbReference>
<dbReference type="InterPro" id="IPR002656">
    <property type="entry name" value="Acyl_transf_3_dom"/>
</dbReference>
<organism evidence="4 5">
    <name type="scientific">Diatraea saccharalis</name>
    <name type="common">sugarcane borer</name>
    <dbReference type="NCBI Taxonomy" id="40085"/>
    <lineage>
        <taxon>Eukaryota</taxon>
        <taxon>Metazoa</taxon>
        <taxon>Ecdysozoa</taxon>
        <taxon>Arthropoda</taxon>
        <taxon>Hexapoda</taxon>
        <taxon>Insecta</taxon>
        <taxon>Pterygota</taxon>
        <taxon>Neoptera</taxon>
        <taxon>Endopterygota</taxon>
        <taxon>Lepidoptera</taxon>
        <taxon>Glossata</taxon>
        <taxon>Ditrysia</taxon>
        <taxon>Pyraloidea</taxon>
        <taxon>Crambidae</taxon>
        <taxon>Crambinae</taxon>
        <taxon>Diatraea</taxon>
    </lineage>
</organism>
<feature type="transmembrane region" description="Helical" evidence="1">
    <location>
        <begin position="383"/>
        <end position="403"/>
    </location>
</feature>
<keyword evidence="1" id="KW-1133">Transmembrane helix</keyword>
<dbReference type="AlphaFoldDB" id="A0A9N9R8J4"/>
<feature type="transmembrane region" description="Helical" evidence="1">
    <location>
        <begin position="568"/>
        <end position="585"/>
    </location>
</feature>
<protein>
    <recommendedName>
        <fullName evidence="3">Nose resistant-to-fluoxetine protein N-terminal domain-containing protein</fullName>
    </recommendedName>
</protein>
<feature type="transmembrane region" description="Helical" evidence="1">
    <location>
        <begin position="514"/>
        <end position="533"/>
    </location>
</feature>
<feature type="transmembrane region" description="Helical" evidence="1">
    <location>
        <begin position="638"/>
        <end position="659"/>
    </location>
</feature>
<dbReference type="SMART" id="SM00703">
    <property type="entry name" value="NRF"/>
    <property type="match status" value="1"/>
</dbReference>
<dbReference type="EMBL" id="OU893335">
    <property type="protein sequence ID" value="CAG9791792.1"/>
    <property type="molecule type" value="Genomic_DNA"/>
</dbReference>
<feature type="signal peptide" evidence="2">
    <location>
        <begin position="1"/>
        <end position="16"/>
    </location>
</feature>
<keyword evidence="2" id="KW-0732">Signal</keyword>
<feature type="transmembrane region" description="Helical" evidence="1">
    <location>
        <begin position="487"/>
        <end position="507"/>
    </location>
</feature>
<dbReference type="PANTHER" id="PTHR11161">
    <property type="entry name" value="O-ACYLTRANSFERASE"/>
    <property type="match status" value="1"/>
</dbReference>
<dbReference type="PANTHER" id="PTHR11161:SF71">
    <property type="entry name" value="NOSE RESISTANT-TO-FLUOXETINE PROTEIN N-TERMINAL DOMAIN-CONTAINING PROTEIN"/>
    <property type="match status" value="1"/>
</dbReference>
<feature type="transmembrane region" description="Helical" evidence="1">
    <location>
        <begin position="671"/>
        <end position="689"/>
    </location>
</feature>
<name>A0A9N9R8J4_9NEOP</name>
<feature type="transmembrane region" description="Helical" evidence="1">
    <location>
        <begin position="273"/>
        <end position="295"/>
    </location>
</feature>
<evidence type="ECO:0000313" key="5">
    <source>
        <dbReference type="Proteomes" id="UP001153714"/>
    </source>
</evidence>
<proteinExistence type="predicted"/>
<feature type="chain" id="PRO_5040425447" description="Nose resistant-to-fluoxetine protein N-terminal domain-containing protein" evidence="2">
    <location>
        <begin position="17"/>
        <end position="769"/>
    </location>
</feature>
<keyword evidence="5" id="KW-1185">Reference proteome</keyword>